<dbReference type="GO" id="GO:0005737">
    <property type="term" value="C:cytoplasm"/>
    <property type="evidence" value="ECO:0007669"/>
    <property type="project" value="UniProtKB-SubCell"/>
</dbReference>
<dbReference type="InterPro" id="IPR036236">
    <property type="entry name" value="Znf_C2H2_sf"/>
</dbReference>
<keyword evidence="8" id="KW-0805">Transcription regulation</keyword>
<evidence type="ECO:0000256" key="5">
    <source>
        <dbReference type="ARBA" id="ARBA00022737"/>
    </source>
</evidence>
<dbReference type="InterPro" id="IPR050527">
    <property type="entry name" value="Snail/Krueppel_Znf"/>
</dbReference>
<dbReference type="GO" id="GO:0005634">
    <property type="term" value="C:nucleus"/>
    <property type="evidence" value="ECO:0007669"/>
    <property type="project" value="UniProtKB-SubCell"/>
</dbReference>
<reference evidence="14 15" key="1">
    <citation type="submission" date="2014-03" db="EMBL/GenBank/DDBJ databases">
        <title>The genome of Kluyveromyces dobzhanskii.</title>
        <authorList>
            <person name="Nystedt B."/>
            <person name="Astrom S."/>
        </authorList>
    </citation>
    <scope>NUCLEOTIDE SEQUENCE [LARGE SCALE GENOMIC DNA]</scope>
    <source>
        <strain evidence="14 15">CBS 2104</strain>
    </source>
</reference>
<keyword evidence="6 11" id="KW-0863">Zinc-finger</keyword>
<evidence type="ECO:0000256" key="10">
    <source>
        <dbReference type="ARBA" id="ARBA00023242"/>
    </source>
</evidence>
<keyword evidence="4" id="KW-0479">Metal-binding</keyword>
<dbReference type="PANTHER" id="PTHR24388">
    <property type="entry name" value="ZINC FINGER PROTEIN"/>
    <property type="match status" value="1"/>
</dbReference>
<feature type="region of interest" description="Disordered" evidence="12">
    <location>
        <begin position="397"/>
        <end position="448"/>
    </location>
</feature>
<accession>A0A0A8L682</accession>
<dbReference type="Proteomes" id="UP000031516">
    <property type="component" value="Unassembled WGS sequence"/>
</dbReference>
<feature type="region of interest" description="Disordered" evidence="12">
    <location>
        <begin position="104"/>
        <end position="126"/>
    </location>
</feature>
<dbReference type="PANTHER" id="PTHR24388:SF54">
    <property type="entry name" value="PROTEIN ESCARGOT"/>
    <property type="match status" value="1"/>
</dbReference>
<dbReference type="OrthoDB" id="8117402at2759"/>
<evidence type="ECO:0000256" key="9">
    <source>
        <dbReference type="ARBA" id="ARBA00023163"/>
    </source>
</evidence>
<gene>
    <name evidence="14" type="ORF">KLDO_g2840</name>
</gene>
<feature type="compositionally biased region" description="Low complexity" evidence="12">
    <location>
        <begin position="327"/>
        <end position="342"/>
    </location>
</feature>
<feature type="region of interest" description="Disordered" evidence="12">
    <location>
        <begin position="594"/>
        <end position="618"/>
    </location>
</feature>
<evidence type="ECO:0000256" key="2">
    <source>
        <dbReference type="ARBA" id="ARBA00004496"/>
    </source>
</evidence>
<comment type="caution">
    <text evidence="14">The sequence shown here is derived from an EMBL/GenBank/DDBJ whole genome shotgun (WGS) entry which is preliminary data.</text>
</comment>
<dbReference type="GO" id="GO:0071277">
    <property type="term" value="P:cellular response to calcium ion"/>
    <property type="evidence" value="ECO:0007669"/>
    <property type="project" value="UniProtKB-ARBA"/>
</dbReference>
<feature type="compositionally biased region" description="Basic residues" evidence="12">
    <location>
        <begin position="408"/>
        <end position="426"/>
    </location>
</feature>
<dbReference type="AlphaFoldDB" id="A0A0A8L682"/>
<dbReference type="PROSITE" id="PS00028">
    <property type="entry name" value="ZINC_FINGER_C2H2_1"/>
    <property type="match status" value="2"/>
</dbReference>
<dbReference type="FunFam" id="3.30.160.60:FF:000065">
    <property type="entry name" value="B-cell CLL/lymphoma 6, member B"/>
    <property type="match status" value="1"/>
</dbReference>
<dbReference type="Gene3D" id="3.30.160.60">
    <property type="entry name" value="Classic Zinc Finger"/>
    <property type="match status" value="3"/>
</dbReference>
<evidence type="ECO:0000256" key="7">
    <source>
        <dbReference type="ARBA" id="ARBA00022833"/>
    </source>
</evidence>
<dbReference type="GO" id="GO:0071467">
    <property type="term" value="P:cellular response to pH"/>
    <property type="evidence" value="ECO:0007669"/>
    <property type="project" value="UniProtKB-ARBA"/>
</dbReference>
<keyword evidence="9" id="KW-0804">Transcription</keyword>
<comment type="subcellular location">
    <subcellularLocation>
        <location evidence="2">Cytoplasm</location>
    </subcellularLocation>
    <subcellularLocation>
        <location evidence="1">Nucleus</location>
    </subcellularLocation>
</comment>
<dbReference type="FunFam" id="3.30.160.60:FF:000181">
    <property type="entry name" value="C2H2 type zinc finger protein"/>
    <property type="match status" value="1"/>
</dbReference>
<feature type="domain" description="C2H2-type" evidence="13">
    <location>
        <begin position="519"/>
        <end position="546"/>
    </location>
</feature>
<evidence type="ECO:0000256" key="4">
    <source>
        <dbReference type="ARBA" id="ARBA00022723"/>
    </source>
</evidence>
<dbReference type="PROSITE" id="PS50157">
    <property type="entry name" value="ZINC_FINGER_C2H2_2"/>
    <property type="match status" value="3"/>
</dbReference>
<evidence type="ECO:0000313" key="14">
    <source>
        <dbReference type="EMBL" id="CDO94581.1"/>
    </source>
</evidence>
<feature type="region of interest" description="Disordered" evidence="12">
    <location>
        <begin position="322"/>
        <end position="342"/>
    </location>
</feature>
<dbReference type="InterPro" id="IPR013087">
    <property type="entry name" value="Znf_C2H2_type"/>
</dbReference>
<evidence type="ECO:0000313" key="15">
    <source>
        <dbReference type="Proteomes" id="UP000031516"/>
    </source>
</evidence>
<dbReference type="GO" id="GO:0008270">
    <property type="term" value="F:zinc ion binding"/>
    <property type="evidence" value="ECO:0007669"/>
    <property type="project" value="UniProtKB-KW"/>
</dbReference>
<keyword evidence="10" id="KW-0539">Nucleus</keyword>
<sequence length="618" mass="67741">MDFDEYLNVDSPSDIGGNTLLNPDEFEDSRGMKSAPGYSPVNNAKYGVKLSAFSSDILAGFRNHGSGSAEAASSASKDNNKSKFTPVIPSLSINGVVAHDLLNRATNNSSSSQQLATSRDKGLRSSNNATHQLVIPNTDPSFLFPSLSSNESDNLDAMSSSSNSPYIHPSDALSPGTGYLAVDSDIDELLSVHSDLSDVSKEYQYISNLSELQELTGAVDDNLPDFVDSQFSQLQELTNMAGQYNDNEGHLTDLPMPRIKTDSTNITPPRIKIEQFESSSSSSRPGPTMCNTATTFDTTHSELSTPSTASFGGANNYNMFLDSSKGNNNNNENNNANNNINNNSNDFGINSISRAHDTQSTLNLSEEVSIHNALAMQNELLTVSNLSDRHPLEQADISESFDTMVQGRRNRYRSNSRSHSRSRSTSRKSVSTRSLSPDERARSLSRDREHLLKLGGKASDADEKSQDVEESTLNLIGTTKKKQAQRHPAVYACDICDKKFTRPYNLKSHLRSHTDERPYVCSVCGKAFARMHDKNRHEDLHTGKRRYVCGGVLKNGTSWGCGKKFARSDALGRHFKTELGKKCILPLYEEAELEKRADRSPDLDSFARSGDIGTDGSL</sequence>
<dbReference type="EMBL" id="CCBQ010000038">
    <property type="protein sequence ID" value="CDO94581.1"/>
    <property type="molecule type" value="Genomic_DNA"/>
</dbReference>
<evidence type="ECO:0000256" key="3">
    <source>
        <dbReference type="ARBA" id="ARBA00022490"/>
    </source>
</evidence>
<dbReference type="GO" id="GO:0045944">
    <property type="term" value="P:positive regulation of transcription by RNA polymerase II"/>
    <property type="evidence" value="ECO:0007669"/>
    <property type="project" value="UniProtKB-ARBA"/>
</dbReference>
<evidence type="ECO:0000256" key="11">
    <source>
        <dbReference type="PROSITE-ProRule" id="PRU00042"/>
    </source>
</evidence>
<evidence type="ECO:0000259" key="13">
    <source>
        <dbReference type="PROSITE" id="PS50157"/>
    </source>
</evidence>
<evidence type="ECO:0000256" key="12">
    <source>
        <dbReference type="SAM" id="MobiDB-lite"/>
    </source>
</evidence>
<evidence type="ECO:0000256" key="1">
    <source>
        <dbReference type="ARBA" id="ARBA00004123"/>
    </source>
</evidence>
<feature type="domain" description="C2H2-type" evidence="13">
    <location>
        <begin position="547"/>
        <end position="583"/>
    </location>
</feature>
<dbReference type="SMART" id="SM00355">
    <property type="entry name" value="ZnF_C2H2"/>
    <property type="match status" value="2"/>
</dbReference>
<name>A0A0A8L682_9SACH</name>
<dbReference type="Pfam" id="PF00096">
    <property type="entry name" value="zf-C2H2"/>
    <property type="match status" value="1"/>
</dbReference>
<dbReference type="GO" id="GO:0000978">
    <property type="term" value="F:RNA polymerase II cis-regulatory region sequence-specific DNA binding"/>
    <property type="evidence" value="ECO:0007669"/>
    <property type="project" value="TreeGrafter"/>
</dbReference>
<feature type="compositionally biased region" description="Basic and acidic residues" evidence="12">
    <location>
        <begin position="436"/>
        <end position="448"/>
    </location>
</feature>
<feature type="domain" description="C2H2-type" evidence="13">
    <location>
        <begin position="491"/>
        <end position="518"/>
    </location>
</feature>
<organism evidence="14 15">
    <name type="scientific">Kluyveromyces dobzhanskii CBS 2104</name>
    <dbReference type="NCBI Taxonomy" id="1427455"/>
    <lineage>
        <taxon>Eukaryota</taxon>
        <taxon>Fungi</taxon>
        <taxon>Dikarya</taxon>
        <taxon>Ascomycota</taxon>
        <taxon>Saccharomycotina</taxon>
        <taxon>Saccharomycetes</taxon>
        <taxon>Saccharomycetales</taxon>
        <taxon>Saccharomycetaceae</taxon>
        <taxon>Kluyveromyces</taxon>
    </lineage>
</organism>
<keyword evidence="5" id="KW-0677">Repeat</keyword>
<dbReference type="SUPFAM" id="SSF57667">
    <property type="entry name" value="beta-beta-alpha zinc fingers"/>
    <property type="match status" value="1"/>
</dbReference>
<keyword evidence="15" id="KW-1185">Reference proteome</keyword>
<protein>
    <submittedName>
        <fullName evidence="14">WGS project CCBQ000000000 data, contig 00017</fullName>
    </submittedName>
</protein>
<keyword evidence="7" id="KW-0862">Zinc</keyword>
<evidence type="ECO:0000256" key="8">
    <source>
        <dbReference type="ARBA" id="ARBA00023015"/>
    </source>
</evidence>
<feature type="compositionally biased region" description="Polar residues" evidence="12">
    <location>
        <begin position="104"/>
        <end position="117"/>
    </location>
</feature>
<dbReference type="FunFam" id="3.30.160.60:FF:000239">
    <property type="entry name" value="C2H2 type zinc finger protein"/>
    <property type="match status" value="1"/>
</dbReference>
<evidence type="ECO:0000256" key="6">
    <source>
        <dbReference type="ARBA" id="ARBA00022771"/>
    </source>
</evidence>
<dbReference type="GO" id="GO:0000981">
    <property type="term" value="F:DNA-binding transcription factor activity, RNA polymerase II-specific"/>
    <property type="evidence" value="ECO:0007669"/>
    <property type="project" value="TreeGrafter"/>
</dbReference>
<proteinExistence type="predicted"/>
<keyword evidence="3" id="KW-0963">Cytoplasm</keyword>
<feature type="region of interest" description="Disordered" evidence="12">
    <location>
        <begin position="14"/>
        <end position="40"/>
    </location>
</feature>